<dbReference type="PANTHER" id="PTHR10457:SF7">
    <property type="entry name" value="GALACTOKINASE-RELATED"/>
    <property type="match status" value="1"/>
</dbReference>
<dbReference type="AlphaFoldDB" id="A0A4R1R7Y7"/>
<dbReference type="GO" id="GO:0004335">
    <property type="term" value="F:galactokinase activity"/>
    <property type="evidence" value="ECO:0007669"/>
    <property type="project" value="UniProtKB-UniRule"/>
</dbReference>
<evidence type="ECO:0000259" key="13">
    <source>
        <dbReference type="Pfam" id="PF00288"/>
    </source>
</evidence>
<dbReference type="OrthoDB" id="250531at2"/>
<comment type="pathway">
    <text evidence="11">Carbohydrate metabolism; galactose metabolism.</text>
</comment>
<dbReference type="FunFam" id="3.30.70.890:FF:000001">
    <property type="entry name" value="Galactokinase"/>
    <property type="match status" value="1"/>
</dbReference>
<feature type="binding site" evidence="11">
    <location>
        <position position="226"/>
    </location>
    <ligand>
        <name>substrate</name>
    </ligand>
</feature>
<dbReference type="InterPro" id="IPR019539">
    <property type="entry name" value="GalKase_N"/>
</dbReference>
<name>A0A4R1R7Y7_HYDET</name>
<feature type="domain" description="Galactokinase N-terminal" evidence="15">
    <location>
        <begin position="16"/>
        <end position="61"/>
    </location>
</feature>
<dbReference type="PRINTS" id="PR00473">
    <property type="entry name" value="GALCTOKINASE"/>
</dbReference>
<dbReference type="InterPro" id="IPR013750">
    <property type="entry name" value="GHMP_kinase_C_dom"/>
</dbReference>
<dbReference type="InterPro" id="IPR006206">
    <property type="entry name" value="Mevalonate/galactokinase"/>
</dbReference>
<dbReference type="InterPro" id="IPR014721">
    <property type="entry name" value="Ribsml_uS5_D2-typ_fold_subgr"/>
</dbReference>
<dbReference type="GO" id="GO:0000287">
    <property type="term" value="F:magnesium ion binding"/>
    <property type="evidence" value="ECO:0007669"/>
    <property type="project" value="UniProtKB-UniRule"/>
</dbReference>
<evidence type="ECO:0000256" key="2">
    <source>
        <dbReference type="ARBA" id="ARBA00022490"/>
    </source>
</evidence>
<dbReference type="GO" id="GO:0006012">
    <property type="term" value="P:galactose metabolic process"/>
    <property type="evidence" value="ECO:0007669"/>
    <property type="project" value="UniProtKB-UniRule"/>
</dbReference>
<keyword evidence="10 11" id="KW-0119">Carbohydrate metabolism</keyword>
<feature type="site" description="Transition state stabilizer" evidence="11">
    <location>
        <position position="31"/>
    </location>
</feature>
<dbReference type="Pfam" id="PF00288">
    <property type="entry name" value="GHMP_kinases_N"/>
    <property type="match status" value="1"/>
</dbReference>
<dbReference type="NCBIfam" id="TIGR00131">
    <property type="entry name" value="gal_kin"/>
    <property type="match status" value="1"/>
</dbReference>
<dbReference type="PROSITE" id="PS00627">
    <property type="entry name" value="GHMP_KINASES_ATP"/>
    <property type="match status" value="1"/>
</dbReference>
<comment type="caution">
    <text evidence="16">The sequence shown here is derived from an EMBL/GenBank/DDBJ whole genome shotgun (WGS) entry which is preliminary data.</text>
</comment>
<keyword evidence="17" id="KW-1185">Reference proteome</keyword>
<comment type="caution">
    <text evidence="11">Lacks conserved residue(s) required for the propagation of feature annotation.</text>
</comment>
<accession>A0A4R1R7Y7</accession>
<protein>
    <recommendedName>
        <fullName evidence="11 12">Galactokinase</fullName>
        <ecNumber evidence="11 12">2.7.1.6</ecNumber>
    </recommendedName>
    <alternativeName>
        <fullName evidence="11">Galactose kinase</fullName>
    </alternativeName>
</protein>
<dbReference type="Proteomes" id="UP000295008">
    <property type="component" value="Unassembled WGS sequence"/>
</dbReference>
<feature type="active site" description="Proton acceptor" evidence="11">
    <location>
        <position position="176"/>
    </location>
</feature>
<keyword evidence="8 11" id="KW-0460">Magnesium</keyword>
<dbReference type="Gene3D" id="3.30.70.890">
    <property type="entry name" value="GHMP kinase, C-terminal domain"/>
    <property type="match status" value="1"/>
</dbReference>
<evidence type="ECO:0000313" key="17">
    <source>
        <dbReference type="Proteomes" id="UP000295008"/>
    </source>
</evidence>
<proteinExistence type="inferred from homology"/>
<evidence type="ECO:0000256" key="10">
    <source>
        <dbReference type="ARBA" id="ARBA00023277"/>
    </source>
</evidence>
<comment type="similarity">
    <text evidence="1 11">Belongs to the GHMP kinase family. GalK subfamily.</text>
</comment>
<dbReference type="SUPFAM" id="SSF55060">
    <property type="entry name" value="GHMP Kinase, C-terminal domain"/>
    <property type="match status" value="1"/>
</dbReference>
<dbReference type="InterPro" id="IPR022963">
    <property type="entry name" value="Galactokinase_bac"/>
</dbReference>
<reference evidence="16 17" key="1">
    <citation type="submission" date="2019-03" db="EMBL/GenBank/DDBJ databases">
        <title>Genomic Encyclopedia of Type Strains, Phase IV (KMG-IV): sequencing the most valuable type-strain genomes for metagenomic binning, comparative biology and taxonomic classification.</title>
        <authorList>
            <person name="Goeker M."/>
        </authorList>
    </citation>
    <scope>NUCLEOTIDE SEQUENCE [LARGE SCALE GENOMIC DNA]</scope>
    <source>
        <strain evidence="16 17">LX-B</strain>
    </source>
</reference>
<evidence type="ECO:0000256" key="8">
    <source>
        <dbReference type="ARBA" id="ARBA00022842"/>
    </source>
</evidence>
<comment type="catalytic activity">
    <reaction evidence="11">
        <text>alpha-D-galactose + ATP = alpha-D-galactose 1-phosphate + ADP + H(+)</text>
        <dbReference type="Rhea" id="RHEA:13553"/>
        <dbReference type="ChEBI" id="CHEBI:15378"/>
        <dbReference type="ChEBI" id="CHEBI:28061"/>
        <dbReference type="ChEBI" id="CHEBI:30616"/>
        <dbReference type="ChEBI" id="CHEBI:58336"/>
        <dbReference type="ChEBI" id="CHEBI:456216"/>
        <dbReference type="EC" id="2.7.1.6"/>
    </reaction>
</comment>
<dbReference type="InterPro" id="IPR036554">
    <property type="entry name" value="GHMP_kinase_C_sf"/>
</dbReference>
<feature type="binding site" evidence="11">
    <location>
        <position position="132"/>
    </location>
    <ligand>
        <name>Mg(2+)</name>
        <dbReference type="ChEBI" id="CHEBI:18420"/>
    </ligand>
</feature>
<dbReference type="PIRSF" id="PIRSF000530">
    <property type="entry name" value="Galactokinase"/>
    <property type="match status" value="1"/>
</dbReference>
<evidence type="ECO:0000256" key="5">
    <source>
        <dbReference type="ARBA" id="ARBA00022741"/>
    </source>
</evidence>
<dbReference type="PROSITE" id="PS00106">
    <property type="entry name" value="GALACTOKINASE"/>
    <property type="match status" value="1"/>
</dbReference>
<dbReference type="GO" id="GO:0005829">
    <property type="term" value="C:cytosol"/>
    <property type="evidence" value="ECO:0007669"/>
    <property type="project" value="TreeGrafter"/>
</dbReference>
<evidence type="ECO:0000259" key="15">
    <source>
        <dbReference type="Pfam" id="PF10509"/>
    </source>
</evidence>
<dbReference type="HAMAP" id="MF_00246">
    <property type="entry name" value="Galactokinase"/>
    <property type="match status" value="1"/>
</dbReference>
<keyword evidence="4 11" id="KW-0479">Metal-binding</keyword>
<evidence type="ECO:0000313" key="16">
    <source>
        <dbReference type="EMBL" id="TCL61452.1"/>
    </source>
</evidence>
<dbReference type="InterPro" id="IPR000705">
    <property type="entry name" value="Galactokinase"/>
</dbReference>
<dbReference type="Pfam" id="PF10509">
    <property type="entry name" value="GalKase_gal_bdg"/>
    <property type="match status" value="1"/>
</dbReference>
<sequence>MNQKLRKTVAEQLVRTFGPGEPLILGRAPGRVNLIGEHTDYNDGFVFPMALDFEIVVAGRRRADRTVRLLAVDLREKVEFSLAEPIVFDEHFGWSNYLRGVLKLLQQSGAELPGMELAFAGDVPLGSGLSSSAALEVATAIVVQRMTGFGIERPALAKLCQRAENEFVGMNCGIMDQFISMMGEQDHALFLDCRSLEYRQIPLELGAYRIVVCHSGVKHSLVESEYNRRRQECEAGVRVLAAHFPEIKALRDARPEQLVACQNELDPVVYRRCRHVISEDARVLESIQALNHGDLVRFGQMMNESHDSLRDLYEVSCSEIDLLVELARQVPGVLGARITGGGFGGCTVNLVAEEAVDRFTERICRLYREKTGIDARIFISKAADGAQIIE</sequence>
<dbReference type="FunFam" id="3.30.230.10:FF:000017">
    <property type="entry name" value="Galactokinase"/>
    <property type="match status" value="1"/>
</dbReference>
<keyword evidence="7 11" id="KW-0067">ATP-binding</keyword>
<feature type="domain" description="GHMP kinase N-terminal" evidence="13">
    <location>
        <begin position="96"/>
        <end position="183"/>
    </location>
</feature>
<dbReference type="PRINTS" id="PR00959">
    <property type="entry name" value="MEVGALKINASE"/>
</dbReference>
<dbReference type="RefSeq" id="WP_132016260.1">
    <property type="nucleotide sequence ID" value="NZ_SLUN01000034.1"/>
</dbReference>
<comment type="function">
    <text evidence="11">Catalyzes the transfer of the gamma-phosphate of ATP to D-galactose to form alpha-D-galactose-1-phosphate (Gal-1-P).</text>
</comment>
<evidence type="ECO:0000256" key="6">
    <source>
        <dbReference type="ARBA" id="ARBA00022777"/>
    </source>
</evidence>
<feature type="binding site" evidence="11">
    <location>
        <position position="164"/>
    </location>
    <ligand>
        <name>Mg(2+)</name>
        <dbReference type="ChEBI" id="CHEBI:18420"/>
    </ligand>
</feature>
<feature type="binding site" evidence="11">
    <location>
        <begin position="126"/>
        <end position="132"/>
    </location>
    <ligand>
        <name>ATP</name>
        <dbReference type="ChEBI" id="CHEBI:30616"/>
    </ligand>
</feature>
<evidence type="ECO:0000256" key="4">
    <source>
        <dbReference type="ARBA" id="ARBA00022723"/>
    </source>
</evidence>
<keyword evidence="6 11" id="KW-0418">Kinase</keyword>
<dbReference type="GO" id="GO:0005524">
    <property type="term" value="F:ATP binding"/>
    <property type="evidence" value="ECO:0007669"/>
    <property type="project" value="UniProtKB-UniRule"/>
</dbReference>
<evidence type="ECO:0000256" key="9">
    <source>
        <dbReference type="ARBA" id="ARBA00023144"/>
    </source>
</evidence>
<dbReference type="InterPro" id="IPR020568">
    <property type="entry name" value="Ribosomal_Su5_D2-typ_SF"/>
</dbReference>
<keyword evidence="9 11" id="KW-0299">Galactose metabolism</keyword>
<keyword evidence="2 11" id="KW-0963">Cytoplasm</keyword>
<evidence type="ECO:0000256" key="7">
    <source>
        <dbReference type="ARBA" id="ARBA00022840"/>
    </source>
</evidence>
<keyword evidence="3 11" id="KW-0808">Transferase</keyword>
<dbReference type="InterPro" id="IPR006204">
    <property type="entry name" value="GHMP_kinase_N_dom"/>
</dbReference>
<dbReference type="EMBL" id="SLUN01000034">
    <property type="protein sequence ID" value="TCL61452.1"/>
    <property type="molecule type" value="Genomic_DNA"/>
</dbReference>
<dbReference type="UniPathway" id="UPA00214"/>
<dbReference type="PANTHER" id="PTHR10457">
    <property type="entry name" value="MEVALONATE KINASE/GALACTOKINASE"/>
    <property type="match status" value="1"/>
</dbReference>
<gene>
    <name evidence="11" type="primary">galK</name>
    <name evidence="16" type="ORF">EDC14_10347</name>
</gene>
<dbReference type="Gene3D" id="3.30.230.10">
    <property type="match status" value="1"/>
</dbReference>
<feature type="domain" description="GHMP kinase C-terminal" evidence="14">
    <location>
        <begin position="287"/>
        <end position="367"/>
    </location>
</feature>
<evidence type="ECO:0000256" key="3">
    <source>
        <dbReference type="ARBA" id="ARBA00022679"/>
    </source>
</evidence>
<evidence type="ECO:0000256" key="1">
    <source>
        <dbReference type="ARBA" id="ARBA00006566"/>
    </source>
</evidence>
<evidence type="ECO:0000256" key="12">
    <source>
        <dbReference type="NCBIfam" id="TIGR00131"/>
    </source>
</evidence>
<comment type="subcellular location">
    <subcellularLocation>
        <location evidence="11">Cytoplasm</location>
    </subcellularLocation>
</comment>
<dbReference type="EC" id="2.7.1.6" evidence="11 12"/>
<feature type="binding site" evidence="11">
    <location>
        <begin position="37"/>
        <end position="40"/>
    </location>
    <ligand>
        <name>substrate</name>
    </ligand>
</feature>
<dbReference type="InterPro" id="IPR006203">
    <property type="entry name" value="GHMP_knse_ATP-bd_CS"/>
</dbReference>
<dbReference type="Pfam" id="PF08544">
    <property type="entry name" value="GHMP_kinases_C"/>
    <property type="match status" value="1"/>
</dbReference>
<organism evidence="16 17">
    <name type="scientific">Hydrogenispora ethanolica</name>
    <dbReference type="NCBI Taxonomy" id="1082276"/>
    <lineage>
        <taxon>Bacteria</taxon>
        <taxon>Bacillati</taxon>
        <taxon>Bacillota</taxon>
        <taxon>Hydrogenispora</taxon>
    </lineage>
</organism>
<evidence type="ECO:0000259" key="14">
    <source>
        <dbReference type="Pfam" id="PF08544"/>
    </source>
</evidence>
<dbReference type="NCBIfam" id="NF003705">
    <property type="entry name" value="PRK05322.1"/>
    <property type="match status" value="1"/>
</dbReference>
<dbReference type="SUPFAM" id="SSF54211">
    <property type="entry name" value="Ribosomal protein S5 domain 2-like"/>
    <property type="match status" value="1"/>
</dbReference>
<keyword evidence="5 11" id="KW-0547">Nucleotide-binding</keyword>
<evidence type="ECO:0000256" key="11">
    <source>
        <dbReference type="HAMAP-Rule" id="MF_00246"/>
    </source>
</evidence>
<dbReference type="InterPro" id="IPR019741">
    <property type="entry name" value="Galactokinase_CS"/>
</dbReference>